<feature type="domain" description="Carrier" evidence="6">
    <location>
        <begin position="645"/>
        <end position="729"/>
    </location>
</feature>
<dbReference type="InterPro" id="IPR045851">
    <property type="entry name" value="AMP-bd_C_sf"/>
</dbReference>
<dbReference type="InterPro" id="IPR002347">
    <property type="entry name" value="SDR_fam"/>
</dbReference>
<feature type="region of interest" description="Disordered" evidence="4">
    <location>
        <begin position="1"/>
        <end position="62"/>
    </location>
</feature>
<evidence type="ECO:0000256" key="2">
    <source>
        <dbReference type="ARBA" id="ARBA00022553"/>
    </source>
</evidence>
<evidence type="ECO:0000259" key="6">
    <source>
        <dbReference type="PROSITE" id="PS50075"/>
    </source>
</evidence>
<keyword evidence="5" id="KW-0812">Transmembrane</keyword>
<dbReference type="InterPro" id="IPR036736">
    <property type="entry name" value="ACP-like_sf"/>
</dbReference>
<dbReference type="InterPro" id="IPR009081">
    <property type="entry name" value="PP-bd_ACP"/>
</dbReference>
<dbReference type="PROSITE" id="PS00455">
    <property type="entry name" value="AMP_BINDING"/>
    <property type="match status" value="1"/>
</dbReference>
<keyword evidence="3" id="KW-0560">Oxidoreductase</keyword>
<dbReference type="Pfam" id="PF07993">
    <property type="entry name" value="NAD_binding_4"/>
    <property type="match status" value="1"/>
</dbReference>
<dbReference type="GO" id="GO:0016616">
    <property type="term" value="F:oxidoreductase activity, acting on the CH-OH group of donors, NAD or NADP as acceptor"/>
    <property type="evidence" value="ECO:0007669"/>
    <property type="project" value="UniProtKB-ARBA"/>
</dbReference>
<dbReference type="PRINTS" id="PR00081">
    <property type="entry name" value="GDHRDH"/>
</dbReference>
<keyword evidence="2" id="KW-0597">Phosphoprotein</keyword>
<dbReference type="Gene3D" id="3.30.300.30">
    <property type="match status" value="1"/>
</dbReference>
<keyword evidence="8" id="KW-1185">Reference proteome</keyword>
<proteinExistence type="predicted"/>
<evidence type="ECO:0000256" key="1">
    <source>
        <dbReference type="ARBA" id="ARBA00022450"/>
    </source>
</evidence>
<dbReference type="Gene3D" id="3.40.50.12780">
    <property type="entry name" value="N-terminal domain of ligase-like"/>
    <property type="match status" value="1"/>
</dbReference>
<evidence type="ECO:0000256" key="5">
    <source>
        <dbReference type="SAM" id="Phobius"/>
    </source>
</evidence>
<dbReference type="Pfam" id="PF00106">
    <property type="entry name" value="adh_short"/>
    <property type="match status" value="1"/>
</dbReference>
<dbReference type="InterPro" id="IPR042099">
    <property type="entry name" value="ANL_N_sf"/>
</dbReference>
<feature type="region of interest" description="Disordered" evidence="4">
    <location>
        <begin position="728"/>
        <end position="748"/>
    </location>
</feature>
<dbReference type="FunFam" id="3.40.50.720:FF:000047">
    <property type="entry name" value="NADP-dependent L-serine/L-allo-threonine dehydrogenase"/>
    <property type="match status" value="1"/>
</dbReference>
<protein>
    <recommendedName>
        <fullName evidence="6">Carrier domain-containing protein</fullName>
    </recommendedName>
</protein>
<dbReference type="PANTHER" id="PTHR44845:SF6">
    <property type="entry name" value="BETA-ALANINE-ACTIVATING ENZYME"/>
    <property type="match status" value="1"/>
</dbReference>
<dbReference type="Pfam" id="PF00550">
    <property type="entry name" value="PP-binding"/>
    <property type="match status" value="1"/>
</dbReference>
<feature type="transmembrane region" description="Helical" evidence="5">
    <location>
        <begin position="88"/>
        <end position="109"/>
    </location>
</feature>
<evidence type="ECO:0000313" key="7">
    <source>
        <dbReference type="EMBL" id="KAL3787064.1"/>
    </source>
</evidence>
<dbReference type="InterPro" id="IPR036291">
    <property type="entry name" value="NAD(P)-bd_dom_sf"/>
</dbReference>
<evidence type="ECO:0000256" key="3">
    <source>
        <dbReference type="ARBA" id="ARBA00023002"/>
    </source>
</evidence>
<dbReference type="PROSITE" id="PS50075">
    <property type="entry name" value="CARRIER"/>
    <property type="match status" value="1"/>
</dbReference>
<dbReference type="EMBL" id="JABMIG020000182">
    <property type="protein sequence ID" value="KAL3787064.1"/>
    <property type="molecule type" value="Genomic_DNA"/>
</dbReference>
<evidence type="ECO:0000256" key="4">
    <source>
        <dbReference type="SAM" id="MobiDB-lite"/>
    </source>
</evidence>
<dbReference type="SUPFAM" id="SSF47336">
    <property type="entry name" value="ACP-like"/>
    <property type="match status" value="1"/>
</dbReference>
<dbReference type="PRINTS" id="PR00080">
    <property type="entry name" value="SDRFAMILY"/>
</dbReference>
<keyword evidence="1" id="KW-0596">Phosphopantetheine</keyword>
<dbReference type="Gene3D" id="3.40.50.720">
    <property type="entry name" value="NAD(P)-binding Rossmann-like Domain"/>
    <property type="match status" value="2"/>
</dbReference>
<dbReference type="InterPro" id="IPR013120">
    <property type="entry name" value="FAR_NAD-bd"/>
</dbReference>
<dbReference type="SUPFAM" id="SSF56801">
    <property type="entry name" value="Acetyl-CoA synthetase-like"/>
    <property type="match status" value="1"/>
</dbReference>
<dbReference type="PROSITE" id="PS00061">
    <property type="entry name" value="ADH_SHORT"/>
    <property type="match status" value="1"/>
</dbReference>
<keyword evidence="5" id="KW-0472">Membrane</keyword>
<evidence type="ECO:0000313" key="8">
    <source>
        <dbReference type="Proteomes" id="UP001516023"/>
    </source>
</evidence>
<sequence>MLNPPPTSPRGIPPPSHTHPIRPMPHRCHHRQGLDVPRNTIQGPLAGARITRGGDGGRSGGGDIHGSQSTICRFHVGCVECGGCRESIVAVCLLCITLYFVLTTIIIIVNKTTNSPPCSTTQYVPLELAYPTPMIERVLNDAKPIAVCTTLEHVRKLPAAVSEMAIVCEDDPSHEGGIGHTATDEEWAALYHRYQRGWAKEGEEPGCKTTLEDLAFVVYSSGTTGQPKGIANPHRAPAVSYEWRFKTLSDYGPGDVVACNVFFVWEALRPLMRGGAVVPIPNDDIFDGERLTLQMERFGVAEILFTPSLLDNMLLTVDIADVRRRLTTLKTIYLNGEVVSLALRKKVLTTLGDHVRLLNLYSISECHEVAALDLTAPDLDLTHSDKFCPVGFPSTSCYIVDEERQPLPFGEAGELFVGGNMLARGYLNLPELTATRFVPDPFLEKKEGDGVVDGRMYRTGDRARFLPNGQLEILGRCDFMVKIRGYSVVLGAIETALMDHVKLSSCVVVADGEDGSEEKQLIAYLVRDNKHTEGDTRLADWTIDNRNGSCPEIRHAIDGHIAHYMVPSVYIEVESLPVKAVGAKLDRNALQAQTKDRRAMMRSLQLNFETHTTATNAAFPPTPSAPSSVTTLRKLSKYLRVPRDSPLPDVESVMIALWESILVTDDTISLGTESNFQEEGGHSLSAARLVSLVNKCFGVRLSAAKLFRENFTVQNCCIEVLKQWSETTEEEQSSTGESKGSDKDWSVVGSPEELQTCSEVIARVRNDAVLPPELTFRSPSVITTAGSARSIFLTGATGYLGVHILAQVLESNEMATVTCLVRSSDPDVIRKNGEKYHLKVDHSRVVLEKGDLSLHNFGMSQADWNRVSASVDFIIHCGAMVSLTAPYDGKMRDINVGGTLETIKLAAASSASLVYVSSNGIFPSTSDEIFLENDEISCLPDRLGPRNGYGLSKWAAEQLVTEASTKGLPTLAIRYGNIGWDSSTARGNALDFQTLILNGCLQMKEVLDLPNWNFECTPVDFASTALISLATDASLLKEGHVLNCVQDGFTPYRDIFQYLNGVVGSQLPSVNFESWSKTLEDAAFTSNDDKVTALFSFVSGLEDCPSYLMQVPQLDCSVFDASLEKVGCPLRRNGLINKSYFETYFKSIVQEDNSVLVKADDAVPFDASGCGPAAGQLAGKVAVVTGASSGIGRAIVAALVKEGCHVAMGARRVDQLEETKNLVAKECVGTASKALIVKTDVTKLSDVQNLVQKAEKSLGPVDILVNVAGVMYFTLMQSVLMDQWERTVDVNCKGTMYGIGSVLPSMLARGKGHIVNITSDAGRKAFPGLGIYSGSKFFVEAVSQCLRSETASSGLRVTCIQPGNVETPLLSTSTDADALKAYGEPTGAKVLEPADVGRAVVYAVTQPEWCAVNEILVEPREEPA</sequence>
<dbReference type="SUPFAM" id="SSF51735">
    <property type="entry name" value="NAD(P)-binding Rossmann-fold domains"/>
    <property type="match status" value="2"/>
</dbReference>
<dbReference type="Gene3D" id="1.10.1200.10">
    <property type="entry name" value="ACP-like"/>
    <property type="match status" value="1"/>
</dbReference>
<dbReference type="PANTHER" id="PTHR44845">
    <property type="entry name" value="CARRIER DOMAIN-CONTAINING PROTEIN"/>
    <property type="match status" value="1"/>
</dbReference>
<dbReference type="InterPro" id="IPR020904">
    <property type="entry name" value="Sc_DH/Rdtase_CS"/>
</dbReference>
<comment type="caution">
    <text evidence="7">The sequence shown here is derived from an EMBL/GenBank/DDBJ whole genome shotgun (WGS) entry which is preliminary data.</text>
</comment>
<dbReference type="InterPro" id="IPR020845">
    <property type="entry name" value="AMP-binding_CS"/>
</dbReference>
<dbReference type="InterPro" id="IPR000873">
    <property type="entry name" value="AMP-dep_synth/lig_dom"/>
</dbReference>
<feature type="compositionally biased region" description="Pro residues" evidence="4">
    <location>
        <begin position="1"/>
        <end position="17"/>
    </location>
</feature>
<organism evidence="7 8">
    <name type="scientific">Cyclotella cryptica</name>
    <dbReference type="NCBI Taxonomy" id="29204"/>
    <lineage>
        <taxon>Eukaryota</taxon>
        <taxon>Sar</taxon>
        <taxon>Stramenopiles</taxon>
        <taxon>Ochrophyta</taxon>
        <taxon>Bacillariophyta</taxon>
        <taxon>Coscinodiscophyceae</taxon>
        <taxon>Thalassiosirophycidae</taxon>
        <taxon>Stephanodiscales</taxon>
        <taxon>Stephanodiscaceae</taxon>
        <taxon>Cyclotella</taxon>
    </lineage>
</organism>
<gene>
    <name evidence="7" type="ORF">HJC23_011748</name>
</gene>
<feature type="compositionally biased region" description="Gly residues" evidence="4">
    <location>
        <begin position="53"/>
        <end position="62"/>
    </location>
</feature>
<dbReference type="Pfam" id="PF00501">
    <property type="entry name" value="AMP-binding"/>
    <property type="match status" value="1"/>
</dbReference>
<dbReference type="Proteomes" id="UP001516023">
    <property type="component" value="Unassembled WGS sequence"/>
</dbReference>
<reference evidence="7 8" key="1">
    <citation type="journal article" date="2020" name="G3 (Bethesda)">
        <title>Improved Reference Genome for Cyclotella cryptica CCMP332, a Model for Cell Wall Morphogenesis, Salinity Adaptation, and Lipid Production in Diatoms (Bacillariophyta).</title>
        <authorList>
            <person name="Roberts W.R."/>
            <person name="Downey K.M."/>
            <person name="Ruck E.C."/>
            <person name="Traller J.C."/>
            <person name="Alverson A.J."/>
        </authorList>
    </citation>
    <scope>NUCLEOTIDE SEQUENCE [LARGE SCALE GENOMIC DNA]</scope>
    <source>
        <strain evidence="7 8">CCMP332</strain>
    </source>
</reference>
<name>A0ABD3PHE3_9STRA</name>
<keyword evidence="5" id="KW-1133">Transmembrane helix</keyword>
<accession>A0ABD3PHE3</accession>